<evidence type="ECO:0000313" key="2">
    <source>
        <dbReference type="EMBL" id="MCJ8502441.1"/>
    </source>
</evidence>
<dbReference type="PANTHER" id="PTHR14136:SF17">
    <property type="entry name" value="BTB_POZ DOMAIN-CONTAINING PROTEIN KCTD9"/>
    <property type="match status" value="1"/>
</dbReference>
<dbReference type="RefSeq" id="WP_246913224.1">
    <property type="nucleotide sequence ID" value="NZ_JALJRB010000026.1"/>
</dbReference>
<dbReference type="InterPro" id="IPR018683">
    <property type="entry name" value="DUF2169"/>
</dbReference>
<evidence type="ECO:0000259" key="1">
    <source>
        <dbReference type="Pfam" id="PF09937"/>
    </source>
</evidence>
<dbReference type="PANTHER" id="PTHR14136">
    <property type="entry name" value="BTB_POZ DOMAIN-CONTAINING PROTEIN KCTD9"/>
    <property type="match status" value="1"/>
</dbReference>
<gene>
    <name evidence="2" type="ORF">MRX98_17825</name>
</gene>
<evidence type="ECO:0000313" key="3">
    <source>
        <dbReference type="Proteomes" id="UP001165427"/>
    </source>
</evidence>
<accession>A0AA41UMB3</accession>
<comment type="caution">
    <text evidence="2">The sequence shown here is derived from an EMBL/GenBank/DDBJ whole genome shotgun (WGS) entry which is preliminary data.</text>
</comment>
<dbReference type="Gene3D" id="2.160.20.80">
    <property type="entry name" value="E3 ubiquitin-protein ligase SopA"/>
    <property type="match status" value="3"/>
</dbReference>
<dbReference type="InterPro" id="IPR051082">
    <property type="entry name" value="Pentapeptide-BTB/POZ_domain"/>
</dbReference>
<sequence length="1245" mass="134486">MKVVKELTHGILLNYFSIRGQSHLVVSVLTFFDLDAPDTPLSEQEMWRFVPLALGDNAVLDAAMPKARAEVLLKSRCFAPGGVPRPVGQVALRVGRISKKLDVFGPRFWQRGVAGWAITDPQPFTAIDIDWPNAFGGPDFPLNPLGRGAVPGTTASGATRHELPAVEDPARLIGAPGDRPAPGGFMPIDQSWPQRRAKVGTYDQQWFQTHWPYFPEDMNWTFFNTAPEDQQQDTFFQGGEAVELINMHPERQVVSACLPRLRQRVFVNQFNDPRDPARGLMFREGRTQLDTVWLFPHALRGIAVYRCVLPVAEEEAVDVKQLYLVTESPDEAPKTLAHHLEALNKRLDRSVQVDMSQLDAALAQAALDLKQVEDIPKALAHSLAVAKGDVPNAGLAPRNAAAQCLALLDQSGTRMLDAEKQLADVKDKFGHMVRIDLAPLSRARDKFEQLKETIHRRMAAADALTQKAKSAKAGMRDKVLKSLDRPATQSFIPRVQAQMTPPDKAPWHEQALEMVRQGRCDLSLDHERMAALRGLGLRPVTLKRAMLAVMPREWSFVPEAWGLDPAPPVTLPAGLVLVAHEGAHITRLDVRRGPLESGADDITVPGSQATPFSAGLAPGKAVVQVADPLEAWLVEQAAGDFVGAVALADPQTAPDKQTAALLQETGRLLIVIYDRDPIAVEKAFAPWRAVYPQAEPLALPAQSAILDAHQKGVALEQWIVAALGPDQAPFVPDDSPLRAGKAGVVGGIALPTVDAMGLYQAHHDGMMQKMAPMLEKSEALQQSLPRKMEAAIEQARAQMTKDGLQKHGIDPQACFKPAFPEKPPEGFMAGLDLPAKYAHIRNTLATAGQLTPERAAALDAQEAKMSGVLAASKAQWAAGQAKRVDAGAGFVFPEWARELLAPFHVDPADTEKLTRETVIARHADHISLKGKNLSGLDLSGLDLSGADLRGARMQKTLFTQSNLDGADLSGTIADGADFTGASFRNGKAVQALLGKAVFAGAAMGRTDFSKALLKAADLSRADLSGSILEQALLEGANLTGATLTGAKAAKGYFMGADLTGADFSNADAAKAVFLKATTENTRFSGTDLGKAIFWDVRADGAGFQAANLDNARFGGTASVTHGDFSAADLSHASLIDADLSSADFKGAKIQRAYLRNCNLSRADLSGVQAQRTFLHRTNLDGADLSRANLFMGSLRKARLVNADLSRTNLYGVEMYRAEVGRTRFEAANLKMTLLHNREALLDDPQ</sequence>
<organism evidence="2 3">
    <name type="scientific">Desulfatitalea alkaliphila</name>
    <dbReference type="NCBI Taxonomy" id="2929485"/>
    <lineage>
        <taxon>Bacteria</taxon>
        <taxon>Pseudomonadati</taxon>
        <taxon>Thermodesulfobacteriota</taxon>
        <taxon>Desulfobacteria</taxon>
        <taxon>Desulfobacterales</taxon>
        <taxon>Desulfosarcinaceae</taxon>
        <taxon>Desulfatitalea</taxon>
    </lineage>
</organism>
<dbReference type="InterPro" id="IPR001646">
    <property type="entry name" value="5peptide_repeat"/>
</dbReference>
<proteinExistence type="predicted"/>
<keyword evidence="3" id="KW-1185">Reference proteome</keyword>
<feature type="domain" description="DUF2169" evidence="1">
    <location>
        <begin position="20"/>
        <end position="306"/>
    </location>
</feature>
<dbReference type="Proteomes" id="UP001165427">
    <property type="component" value="Unassembled WGS sequence"/>
</dbReference>
<protein>
    <submittedName>
        <fullName evidence="2">DUF2169 domain-containing protein</fullName>
    </submittedName>
</protein>
<name>A0AA41UMB3_9BACT</name>
<dbReference type="EMBL" id="JALJRB010000026">
    <property type="protein sequence ID" value="MCJ8502441.1"/>
    <property type="molecule type" value="Genomic_DNA"/>
</dbReference>
<dbReference type="SUPFAM" id="SSF141571">
    <property type="entry name" value="Pentapeptide repeat-like"/>
    <property type="match status" value="2"/>
</dbReference>
<dbReference type="Pfam" id="PF09937">
    <property type="entry name" value="DUF2169"/>
    <property type="match status" value="1"/>
</dbReference>
<dbReference type="Pfam" id="PF00805">
    <property type="entry name" value="Pentapeptide"/>
    <property type="match status" value="5"/>
</dbReference>
<reference evidence="2" key="1">
    <citation type="submission" date="2022-04" db="EMBL/GenBank/DDBJ databases">
        <title>Desulfatitalea alkaliphila sp. nov., a novel anaerobic sulfate-reducing bacterium isolated from terrestrial mud volcano, Taman Peninsula, Russia.</title>
        <authorList>
            <person name="Khomyakova M.A."/>
            <person name="Merkel A.Y."/>
            <person name="Slobodkin A.I."/>
        </authorList>
    </citation>
    <scope>NUCLEOTIDE SEQUENCE</scope>
    <source>
        <strain evidence="2">M08but</strain>
    </source>
</reference>
<dbReference type="AlphaFoldDB" id="A0AA41UMB3"/>